<comment type="similarity">
    <text evidence="3 10 13">Belongs to the IPP transferase family.</text>
</comment>
<dbReference type="GO" id="GO:0005524">
    <property type="term" value="F:ATP binding"/>
    <property type="evidence" value="ECO:0007669"/>
    <property type="project" value="UniProtKB-UniRule"/>
</dbReference>
<keyword evidence="7 10" id="KW-0067">ATP-binding</keyword>
<comment type="catalytic activity">
    <reaction evidence="9 10 11">
        <text>adenosine(37) in tRNA + dimethylallyl diphosphate = N(6)-dimethylallyladenosine(37) in tRNA + diphosphate</text>
        <dbReference type="Rhea" id="RHEA:26482"/>
        <dbReference type="Rhea" id="RHEA-COMP:10162"/>
        <dbReference type="Rhea" id="RHEA-COMP:10375"/>
        <dbReference type="ChEBI" id="CHEBI:33019"/>
        <dbReference type="ChEBI" id="CHEBI:57623"/>
        <dbReference type="ChEBI" id="CHEBI:74411"/>
        <dbReference type="ChEBI" id="CHEBI:74415"/>
        <dbReference type="EC" id="2.5.1.75"/>
    </reaction>
</comment>
<keyword evidence="6 10" id="KW-0547">Nucleotide-binding</keyword>
<comment type="cofactor">
    <cofactor evidence="1 10">
        <name>Mg(2+)</name>
        <dbReference type="ChEBI" id="CHEBI:18420"/>
    </cofactor>
</comment>
<proteinExistence type="inferred from homology"/>
<accession>A0A562V776</accession>
<dbReference type="SUPFAM" id="SSF52540">
    <property type="entry name" value="P-loop containing nucleoside triphosphate hydrolases"/>
    <property type="match status" value="1"/>
</dbReference>
<dbReference type="InterPro" id="IPR039657">
    <property type="entry name" value="Dimethylallyltransferase"/>
</dbReference>
<evidence type="ECO:0000256" key="7">
    <source>
        <dbReference type="ARBA" id="ARBA00022840"/>
    </source>
</evidence>
<keyword evidence="8 10" id="KW-0460">Magnesium</keyword>
<feature type="site" description="Interaction with substrate tRNA" evidence="10">
    <location>
        <position position="87"/>
    </location>
</feature>
<dbReference type="Gene3D" id="1.10.20.140">
    <property type="match status" value="1"/>
</dbReference>
<evidence type="ECO:0000256" key="8">
    <source>
        <dbReference type="ARBA" id="ARBA00022842"/>
    </source>
</evidence>
<keyword evidence="5 10" id="KW-0819">tRNA processing</keyword>
<dbReference type="InterPro" id="IPR027417">
    <property type="entry name" value="P-loop_NTPase"/>
</dbReference>
<dbReference type="NCBIfam" id="TIGR00174">
    <property type="entry name" value="miaA"/>
    <property type="match status" value="1"/>
</dbReference>
<protein>
    <recommendedName>
        <fullName evidence="10">tRNA dimethylallyltransferase</fullName>
        <ecNumber evidence="10">2.5.1.75</ecNumber>
    </recommendedName>
    <alternativeName>
        <fullName evidence="10">Dimethylallyl diphosphate:tRNA dimethylallyltransferase</fullName>
        <shortName evidence="10">DMAPP:tRNA dimethylallyltransferase</shortName>
        <shortName evidence="10">DMATase</shortName>
    </alternativeName>
    <alternativeName>
        <fullName evidence="10">Isopentenyl-diphosphate:tRNA isopentenyltransferase</fullName>
        <shortName evidence="10">IPP transferase</shortName>
        <shortName evidence="10">IPPT</shortName>
        <shortName evidence="10">IPTase</shortName>
    </alternativeName>
</protein>
<dbReference type="GO" id="GO:0006400">
    <property type="term" value="P:tRNA modification"/>
    <property type="evidence" value="ECO:0007669"/>
    <property type="project" value="TreeGrafter"/>
</dbReference>
<dbReference type="FunFam" id="1.10.20.140:FF:000001">
    <property type="entry name" value="tRNA dimethylallyltransferase"/>
    <property type="match status" value="1"/>
</dbReference>
<reference evidence="14 15" key="1">
    <citation type="submission" date="2019-07" db="EMBL/GenBank/DDBJ databases">
        <title>Genomic Encyclopedia of Archaeal and Bacterial Type Strains, Phase II (KMG-II): from individual species to whole genera.</title>
        <authorList>
            <person name="Goeker M."/>
        </authorList>
    </citation>
    <scope>NUCLEOTIDE SEQUENCE [LARGE SCALE GENOMIC DNA]</scope>
    <source>
        <strain evidence="14 15">ATCC BAA-1139</strain>
    </source>
</reference>
<dbReference type="EC" id="2.5.1.75" evidence="10"/>
<comment type="function">
    <text evidence="2 10 12">Catalyzes the transfer of a dimethylallyl group onto the adenine at position 37 in tRNAs that read codons beginning with uridine, leading to the formation of N6-(dimethylallyl)adenosine (i(6)A).</text>
</comment>
<evidence type="ECO:0000256" key="4">
    <source>
        <dbReference type="ARBA" id="ARBA00022679"/>
    </source>
</evidence>
<comment type="caution">
    <text evidence="14">The sequence shown here is derived from an EMBL/GenBank/DDBJ whole genome shotgun (WGS) entry which is preliminary data.</text>
</comment>
<dbReference type="EMBL" id="VLLN01000035">
    <property type="protein sequence ID" value="TWJ13769.1"/>
    <property type="molecule type" value="Genomic_DNA"/>
</dbReference>
<dbReference type="Pfam" id="PF01715">
    <property type="entry name" value="IPPT"/>
    <property type="match status" value="1"/>
</dbReference>
<sequence>MQVYRGMDIGTAKPSPELKGRVPHHLLDIVAPSVNFTAADFVEVGQAAIADIRRRGRQAIVVGGTGLYIRALLFGLAPSPAGSEAIRRDLEAVAEQYGPEELLRRLAAVDPVTAARLHQNDRVRIIRALEVFQQTGIPLSRYQQEHGFAAAQYDYLKIGIEVEREELYCRIDERVERMFADGLVAEVTRLLEQGCLPGDKSMGSIGYQEVVELLAGSIDLAEAKRLIARNTRWYAKRQLTWFRREQEIKWVEYPKSFASILATVIAFLEKERNHVKSPIQYPGPVPEPVP</sequence>
<evidence type="ECO:0000313" key="14">
    <source>
        <dbReference type="EMBL" id="TWJ13769.1"/>
    </source>
</evidence>
<comment type="caution">
    <text evidence="10">Lacks conserved residue(s) required for the propagation of feature annotation.</text>
</comment>
<evidence type="ECO:0000256" key="12">
    <source>
        <dbReference type="RuleBase" id="RU003784"/>
    </source>
</evidence>
<evidence type="ECO:0000256" key="3">
    <source>
        <dbReference type="ARBA" id="ARBA00005842"/>
    </source>
</evidence>
<dbReference type="PANTHER" id="PTHR11088">
    <property type="entry name" value="TRNA DIMETHYLALLYLTRANSFERASE"/>
    <property type="match status" value="1"/>
</dbReference>
<keyword evidence="4 10" id="KW-0808">Transferase</keyword>
<evidence type="ECO:0000256" key="13">
    <source>
        <dbReference type="RuleBase" id="RU003785"/>
    </source>
</evidence>
<evidence type="ECO:0000256" key="2">
    <source>
        <dbReference type="ARBA" id="ARBA00003213"/>
    </source>
</evidence>
<evidence type="ECO:0000313" key="15">
    <source>
        <dbReference type="Proteomes" id="UP000319449"/>
    </source>
</evidence>
<evidence type="ECO:0000256" key="11">
    <source>
        <dbReference type="RuleBase" id="RU003783"/>
    </source>
</evidence>
<evidence type="ECO:0000256" key="6">
    <source>
        <dbReference type="ARBA" id="ARBA00022741"/>
    </source>
</evidence>
<evidence type="ECO:0000256" key="9">
    <source>
        <dbReference type="ARBA" id="ARBA00049563"/>
    </source>
</evidence>
<evidence type="ECO:0000256" key="1">
    <source>
        <dbReference type="ARBA" id="ARBA00001946"/>
    </source>
</evidence>
<dbReference type="Proteomes" id="UP000319449">
    <property type="component" value="Unassembled WGS sequence"/>
</dbReference>
<dbReference type="PANTHER" id="PTHR11088:SF60">
    <property type="entry name" value="TRNA DIMETHYLALLYLTRANSFERASE"/>
    <property type="match status" value="1"/>
</dbReference>
<evidence type="ECO:0000256" key="10">
    <source>
        <dbReference type="HAMAP-Rule" id="MF_00185"/>
    </source>
</evidence>
<dbReference type="InterPro" id="IPR018022">
    <property type="entry name" value="IPT"/>
</dbReference>
<gene>
    <name evidence="10" type="primary">miaA</name>
    <name evidence="14" type="ORF">JN12_03693</name>
</gene>
<dbReference type="Gene3D" id="3.40.50.300">
    <property type="entry name" value="P-loop containing nucleotide triphosphate hydrolases"/>
    <property type="match status" value="1"/>
</dbReference>
<dbReference type="GO" id="GO:0052381">
    <property type="term" value="F:tRNA dimethylallyltransferase activity"/>
    <property type="evidence" value="ECO:0007669"/>
    <property type="project" value="UniProtKB-UniRule"/>
</dbReference>
<dbReference type="HAMAP" id="MF_00185">
    <property type="entry name" value="IPP_trans"/>
    <property type="match status" value="1"/>
</dbReference>
<name>A0A562V776_9BACT</name>
<dbReference type="AlphaFoldDB" id="A0A562V776"/>
<comment type="subunit">
    <text evidence="10">Monomer.</text>
</comment>
<keyword evidence="15" id="KW-1185">Reference proteome</keyword>
<evidence type="ECO:0000256" key="5">
    <source>
        <dbReference type="ARBA" id="ARBA00022694"/>
    </source>
</evidence>
<organism evidence="14 15">
    <name type="scientific">Geobacter argillaceus</name>
    <dbReference type="NCBI Taxonomy" id="345631"/>
    <lineage>
        <taxon>Bacteria</taxon>
        <taxon>Pseudomonadati</taxon>
        <taxon>Thermodesulfobacteriota</taxon>
        <taxon>Desulfuromonadia</taxon>
        <taxon>Geobacterales</taxon>
        <taxon>Geobacteraceae</taxon>
        <taxon>Geobacter</taxon>
    </lineage>
</organism>
<feature type="site" description="Interaction with substrate tRNA" evidence="10">
    <location>
        <position position="65"/>
    </location>
</feature>